<reference evidence="6 7" key="1">
    <citation type="submission" date="2023-09" db="EMBL/GenBank/DDBJ databases">
        <authorList>
            <person name="Golyshina O.V."/>
            <person name="Lunev E.A."/>
            <person name="Bargiela R."/>
            <person name="Gaines M.C."/>
            <person name="Daum B."/>
            <person name="Bale N.J."/>
            <person name="Koenen M."/>
            <person name="Sinninghe Damst J.S."/>
            <person name="Yakimov M."/>
            <person name="Golyshin P.N."/>
        </authorList>
    </citation>
    <scope>NUCLEOTIDE SEQUENCE [LARGE SCALE GENOMIC DNA]</scope>
    <source>
        <strain evidence="6 7">M1</strain>
    </source>
</reference>
<dbReference type="CDD" id="cd06223">
    <property type="entry name" value="PRTases_typeI"/>
    <property type="match status" value="1"/>
</dbReference>
<dbReference type="Proteomes" id="UP001451606">
    <property type="component" value="Chromosome"/>
</dbReference>
<evidence type="ECO:0000313" key="6">
    <source>
        <dbReference type="EMBL" id="WYY00907.1"/>
    </source>
</evidence>
<organism evidence="6 7">
    <name type="scientific">Oxyplasma meridianum</name>
    <dbReference type="NCBI Taxonomy" id="3073602"/>
    <lineage>
        <taxon>Archaea</taxon>
        <taxon>Methanobacteriati</taxon>
        <taxon>Thermoplasmatota</taxon>
        <taxon>Thermoplasmata</taxon>
        <taxon>Thermoplasmatales</taxon>
        <taxon>Thermoplasmataceae</taxon>
        <taxon>Oxyplasma</taxon>
    </lineage>
</organism>
<dbReference type="GO" id="GO:0006222">
    <property type="term" value="P:UMP biosynthetic process"/>
    <property type="evidence" value="ECO:0007669"/>
    <property type="project" value="TreeGrafter"/>
</dbReference>
<evidence type="ECO:0000313" key="7">
    <source>
        <dbReference type="Proteomes" id="UP001451606"/>
    </source>
</evidence>
<dbReference type="InterPro" id="IPR029057">
    <property type="entry name" value="PRTase-like"/>
</dbReference>
<keyword evidence="1 4" id="KW-0805">Transcription regulation</keyword>
<dbReference type="NCBIfam" id="NF002620">
    <property type="entry name" value="PRK02277.1"/>
    <property type="match status" value="1"/>
</dbReference>
<name>A0AAX4NJ71_9ARCH</name>
<dbReference type="PANTHER" id="PTHR19278:SF41">
    <property type="entry name" value="PYRE-LIKE PROTEIN"/>
    <property type="match status" value="1"/>
</dbReference>
<evidence type="ECO:0000256" key="1">
    <source>
        <dbReference type="ARBA" id="ARBA00023015"/>
    </source>
</evidence>
<dbReference type="AlphaFoldDB" id="A0AAX4NJ71"/>
<keyword evidence="6" id="KW-0328">Glycosyltransferase</keyword>
<keyword evidence="6" id="KW-0808">Transferase</keyword>
<dbReference type="GO" id="GO:0004588">
    <property type="term" value="F:orotate phosphoribosyltransferase activity"/>
    <property type="evidence" value="ECO:0007669"/>
    <property type="project" value="TreeGrafter"/>
</dbReference>
<feature type="domain" description="Phosphoribosyltransferase" evidence="5">
    <location>
        <begin position="69"/>
        <end position="178"/>
    </location>
</feature>
<evidence type="ECO:0000256" key="2">
    <source>
        <dbReference type="ARBA" id="ARBA00023125"/>
    </source>
</evidence>
<sequence>MKSLEELYKRALDLKNKGMGDKEISTELHLSVNTVTWLLSKDFLKESKVQDVKIGWRTAGVYGSRISSISEIIADIIDEESQIGEYQVSSILGITINGIPFATMVSYLMDKELVVYRPHPSRKEGLFSSNFASVRGKNIVIIDDVASTGETLKRTIMDVKSEGGNVVLVVVLASKIHGDEIMGVRLRSIIRTSLIGSS</sequence>
<dbReference type="GO" id="GO:0019856">
    <property type="term" value="P:pyrimidine nucleobase biosynthetic process"/>
    <property type="evidence" value="ECO:0007669"/>
    <property type="project" value="TreeGrafter"/>
</dbReference>
<gene>
    <name evidence="4" type="primary">gfcR</name>
    <name evidence="6" type="ORF">OXIME_001494</name>
</gene>
<dbReference type="InterPro" id="IPR022854">
    <property type="entry name" value="GfcR-like"/>
</dbReference>
<dbReference type="Gene3D" id="3.40.50.2020">
    <property type="match status" value="1"/>
</dbReference>
<dbReference type="InterPro" id="IPR000836">
    <property type="entry name" value="PRTase_dom"/>
</dbReference>
<comment type="similarity">
    <text evidence="4">Belongs to the purine/pyrimidine phosphoribosyltransferase family. GfcR subfamily.</text>
</comment>
<dbReference type="SUPFAM" id="SSF53271">
    <property type="entry name" value="PRTase-like"/>
    <property type="match status" value="1"/>
</dbReference>
<evidence type="ECO:0000256" key="4">
    <source>
        <dbReference type="HAMAP-Rule" id="MF_01214"/>
    </source>
</evidence>
<comment type="domain">
    <text evidence="4">Contains an N-terminal DNA-binding winged helix-turn-helix domain and a C-terminal regulatory domain (or effector binding domain) resembling phosphoribosyltransferase (PRT) domain.</text>
</comment>
<dbReference type="GO" id="GO:0010468">
    <property type="term" value="P:regulation of gene expression"/>
    <property type="evidence" value="ECO:0007669"/>
    <property type="project" value="UniProtKB-UniRule"/>
</dbReference>
<evidence type="ECO:0000256" key="3">
    <source>
        <dbReference type="ARBA" id="ARBA00023163"/>
    </source>
</evidence>
<dbReference type="Pfam" id="PF00156">
    <property type="entry name" value="Pribosyltran"/>
    <property type="match status" value="1"/>
</dbReference>
<dbReference type="HAMAP" id="MF_01214">
    <property type="entry name" value="GfcR"/>
    <property type="match status" value="1"/>
</dbReference>
<keyword evidence="3 4" id="KW-0804">Transcription</keyword>
<dbReference type="EMBL" id="CP133772">
    <property type="protein sequence ID" value="WYY00907.1"/>
    <property type="molecule type" value="Genomic_DNA"/>
</dbReference>
<accession>A0AAX4NJ71</accession>
<dbReference type="KEGG" id="omr:OXIME_001494"/>
<dbReference type="GeneID" id="95968232"/>
<protein>
    <recommendedName>
        <fullName evidence="4">Transcriptional regulator GfcR</fullName>
    </recommendedName>
</protein>
<dbReference type="RefSeq" id="WP_393971231.1">
    <property type="nucleotide sequence ID" value="NZ_CP133772.1"/>
</dbReference>
<evidence type="ECO:0000259" key="5">
    <source>
        <dbReference type="Pfam" id="PF00156"/>
    </source>
</evidence>
<proteinExistence type="inferred from homology"/>
<keyword evidence="7" id="KW-1185">Reference proteome</keyword>
<dbReference type="PANTHER" id="PTHR19278">
    <property type="entry name" value="OROTATE PHOSPHORIBOSYLTRANSFERASE"/>
    <property type="match status" value="1"/>
</dbReference>
<dbReference type="GO" id="GO:0003677">
    <property type="term" value="F:DNA binding"/>
    <property type="evidence" value="ECO:0007669"/>
    <property type="project" value="UniProtKB-UniRule"/>
</dbReference>
<keyword evidence="2 4" id="KW-0238">DNA-binding</keyword>